<reference evidence="1 2" key="1">
    <citation type="submission" date="2019-01" db="EMBL/GenBank/DDBJ databases">
        <authorList>
            <person name="Sayadi A."/>
        </authorList>
    </citation>
    <scope>NUCLEOTIDE SEQUENCE [LARGE SCALE GENOMIC DNA]</scope>
</reference>
<organism evidence="1 2">
    <name type="scientific">Callosobruchus maculatus</name>
    <name type="common">Southern cowpea weevil</name>
    <name type="synonym">Pulse bruchid</name>
    <dbReference type="NCBI Taxonomy" id="64391"/>
    <lineage>
        <taxon>Eukaryota</taxon>
        <taxon>Metazoa</taxon>
        <taxon>Ecdysozoa</taxon>
        <taxon>Arthropoda</taxon>
        <taxon>Hexapoda</taxon>
        <taxon>Insecta</taxon>
        <taxon>Pterygota</taxon>
        <taxon>Neoptera</taxon>
        <taxon>Endopterygota</taxon>
        <taxon>Coleoptera</taxon>
        <taxon>Polyphaga</taxon>
        <taxon>Cucujiformia</taxon>
        <taxon>Chrysomeloidea</taxon>
        <taxon>Chrysomelidae</taxon>
        <taxon>Bruchinae</taxon>
        <taxon>Bruchini</taxon>
        <taxon>Callosobruchus</taxon>
    </lineage>
</organism>
<dbReference type="AlphaFoldDB" id="A0A653BVQ4"/>
<gene>
    <name evidence="1" type="ORF">CALMAC_LOCUS4135</name>
</gene>
<evidence type="ECO:0008006" key="3">
    <source>
        <dbReference type="Google" id="ProtNLM"/>
    </source>
</evidence>
<dbReference type="EMBL" id="CAACVG010005871">
    <property type="protein sequence ID" value="VEN39708.1"/>
    <property type="molecule type" value="Genomic_DNA"/>
</dbReference>
<proteinExistence type="predicted"/>
<dbReference type="OrthoDB" id="6770542at2759"/>
<evidence type="ECO:0000313" key="2">
    <source>
        <dbReference type="Proteomes" id="UP000410492"/>
    </source>
</evidence>
<evidence type="ECO:0000313" key="1">
    <source>
        <dbReference type="EMBL" id="VEN39708.1"/>
    </source>
</evidence>
<name>A0A653BVQ4_CALMS</name>
<protein>
    <recommendedName>
        <fullName evidence="3">DDE Tnp4 domain-containing protein</fullName>
    </recommendedName>
</protein>
<feature type="non-terminal residue" evidence="1">
    <location>
        <position position="1"/>
    </location>
</feature>
<sequence>LTKPLFEQLCDELAPYLIDTRRCTALRIECKVLASLSLLATGSYQKPIGMSYVHWLSQPSVSRALRDVVDALNHPEILSRHIYFPRSLEGRQAIMDGFSRKFGFPNCLGCIDCTHVALVKPKKQEERFFNRKHYHSRNRANNL</sequence>
<accession>A0A653BVQ4</accession>
<keyword evidence="2" id="KW-1185">Reference proteome</keyword>
<dbReference type="Proteomes" id="UP000410492">
    <property type="component" value="Unassembled WGS sequence"/>
</dbReference>